<evidence type="ECO:0000313" key="6">
    <source>
        <dbReference type="EMBL" id="MBA9078949.1"/>
    </source>
</evidence>
<dbReference type="RefSeq" id="WP_182514006.1">
    <property type="nucleotide sequence ID" value="NZ_JACJIQ010000017.1"/>
</dbReference>
<keyword evidence="2 6" id="KW-0645">Protease</keyword>
<keyword evidence="1" id="KW-1188">Viral release from host cell</keyword>
<gene>
    <name evidence="6" type="ORF">FHS90_003683</name>
</gene>
<dbReference type="GO" id="GO:0008233">
    <property type="term" value="F:peptidase activity"/>
    <property type="evidence" value="ECO:0007669"/>
    <property type="project" value="UniProtKB-KW"/>
</dbReference>
<sequence length="328" mass="36047">MARFILSDESVNRYGYRVLTAGIDIKAFKKNPVMLYMHDRRRVPIGKWEDIRKEADGTLTAEAVFDKEDEFAQSIESKVDQGILSATSIGFDVTELSEDTKYLLPGQSRATVTKSELLEASIVDIPGNKNAIKLNFPSKGLSLSGDVDTQFLNSVLPQLNPSFDMKKIISALALLGASLDPALTLAEDANEDQVAEHIGKLAAKFKTSQAELLVKVGEATGLVTDKNKARIEKLAQADASLALEFLSEEKPLAADTSKPEPRLADALKEIARLNAGGSNSQNTPNDPRAAWTMRDWEKKDSNGLLAMKQNDRERYNQLFKAEYGTTPK</sequence>
<name>A0A839GQ81_9BACT</name>
<evidence type="ECO:0000256" key="4">
    <source>
        <dbReference type="SAM" id="MobiDB-lite"/>
    </source>
</evidence>
<dbReference type="AlphaFoldDB" id="A0A839GQ81"/>
<comment type="caution">
    <text evidence="6">The sequence shown here is derived from an EMBL/GenBank/DDBJ whole genome shotgun (WGS) entry which is preliminary data.</text>
</comment>
<evidence type="ECO:0000256" key="2">
    <source>
        <dbReference type="ARBA" id="ARBA00022670"/>
    </source>
</evidence>
<keyword evidence="3" id="KW-0378">Hydrolase</keyword>
<dbReference type="Proteomes" id="UP000563094">
    <property type="component" value="Unassembled WGS sequence"/>
</dbReference>
<protein>
    <submittedName>
        <fullName evidence="6">HK97 family phage prohead protease</fullName>
    </submittedName>
</protein>
<evidence type="ECO:0000259" key="5">
    <source>
        <dbReference type="Pfam" id="PF04586"/>
    </source>
</evidence>
<keyword evidence="7" id="KW-1185">Reference proteome</keyword>
<evidence type="ECO:0000256" key="1">
    <source>
        <dbReference type="ARBA" id="ARBA00022612"/>
    </source>
</evidence>
<evidence type="ECO:0000256" key="3">
    <source>
        <dbReference type="ARBA" id="ARBA00022801"/>
    </source>
</evidence>
<proteinExistence type="predicted"/>
<dbReference type="GO" id="GO:0006508">
    <property type="term" value="P:proteolysis"/>
    <property type="evidence" value="ECO:0007669"/>
    <property type="project" value="UniProtKB-KW"/>
</dbReference>
<reference evidence="6 7" key="1">
    <citation type="submission" date="2020-08" db="EMBL/GenBank/DDBJ databases">
        <title>Genomic Encyclopedia of Type Strains, Phase IV (KMG-IV): sequencing the most valuable type-strain genomes for metagenomic binning, comparative biology and taxonomic classification.</title>
        <authorList>
            <person name="Goeker M."/>
        </authorList>
    </citation>
    <scope>NUCLEOTIDE SEQUENCE [LARGE SCALE GENOMIC DNA]</scope>
    <source>
        <strain evidence="6 7">DSM 29854</strain>
    </source>
</reference>
<dbReference type="Pfam" id="PF04586">
    <property type="entry name" value="Peptidase_S78"/>
    <property type="match status" value="1"/>
</dbReference>
<dbReference type="InterPro" id="IPR054613">
    <property type="entry name" value="Peptidase_S78_dom"/>
</dbReference>
<feature type="domain" description="Prohead serine protease" evidence="5">
    <location>
        <begin position="30"/>
        <end position="132"/>
    </location>
</feature>
<evidence type="ECO:0000313" key="7">
    <source>
        <dbReference type="Proteomes" id="UP000563094"/>
    </source>
</evidence>
<dbReference type="EMBL" id="JACJIQ010000017">
    <property type="protein sequence ID" value="MBA9078949.1"/>
    <property type="molecule type" value="Genomic_DNA"/>
</dbReference>
<organism evidence="6 7">
    <name type="scientific">Rufibacter quisquiliarum</name>
    <dbReference type="NCBI Taxonomy" id="1549639"/>
    <lineage>
        <taxon>Bacteria</taxon>
        <taxon>Pseudomonadati</taxon>
        <taxon>Bacteroidota</taxon>
        <taxon>Cytophagia</taxon>
        <taxon>Cytophagales</taxon>
        <taxon>Hymenobacteraceae</taxon>
        <taxon>Rufibacter</taxon>
    </lineage>
</organism>
<accession>A0A839GQ81</accession>
<feature type="region of interest" description="Disordered" evidence="4">
    <location>
        <begin position="274"/>
        <end position="295"/>
    </location>
</feature>
<feature type="compositionally biased region" description="Polar residues" evidence="4">
    <location>
        <begin position="276"/>
        <end position="285"/>
    </location>
</feature>